<dbReference type="PROSITE" id="PS50297">
    <property type="entry name" value="ANK_REP_REGION"/>
    <property type="match status" value="1"/>
</dbReference>
<dbReference type="InterPro" id="IPR000571">
    <property type="entry name" value="Znf_CCCH"/>
</dbReference>
<dbReference type="SUPFAM" id="SSF48403">
    <property type="entry name" value="Ankyrin repeat"/>
    <property type="match status" value="1"/>
</dbReference>
<dbReference type="GO" id="GO:0003677">
    <property type="term" value="F:DNA binding"/>
    <property type="evidence" value="ECO:0007669"/>
    <property type="project" value="UniProtKB-KW"/>
</dbReference>
<accession>A0A0D6QWJ1</accession>
<sequence>MCGGPEHSKQDIKAVDFEDHGEFSPLEKQPSKVKDSGICFSILLELAANNDLIGFKQAVEEDGSAIDEISLWYGRKSGSKQMGLEQRTPLMIAALYGSIDVLQYILSAYATCGIDVNLECGSGKSTALHCAAAGGSSFATKAVELLLQSGADVNRLDANGKRPVDVIVVSPKLSNGKAILEIMLSAGCHVGASSLMKVLPKVSDNGFSCAVSESYTDLRGGPNRLGSPPLSSSPEAPGSKFLTASSKFPEALRNSVDGNEKKEYPVDPSLPDIKNSMYSTDEFRMYSFKVKPCSRAYSHDWTECPFVHPGENARRRDPRRYHYSCVPCPEFRKGSCRRADACEYAHGVFECWLHPAQYRTRLCKDETKCTRRVCFFAHRPEELRPLSVYMGSSVPSPRASSSLDMNSTMSPIMLGSPSSMFMMSAVSSSNPSQGGLATPPMSPSSPSASSLAHSSISGAWQQPNVPTLHLPGGSLQSSLQASRLRASLSARDMPIEELSRGSDYEGQLVAAAVGNTSFRSAKYKSHGSNTVAPTNLEDLFASEILSPRAPSLEASVLSHLGSQIQSHKAVQGHSQLQSQMQMQTSVSNQMTQMQMQQGSMAAHSASHLLPHQSSYSLSSLSRMSSLGVDLERQNSNGAAFSPSTMASAISRSAAFMQKDKRSQSSRDLSMNVPSATVADWGSPTGKVDWGIQGEELRKFRKSVSFGLRSSDEPDLSWVQTLVKETPGDALKGSTGGSSLEAWKNRKTSNVDNAVLSAWMEQMYLDQQTVA</sequence>
<dbReference type="InterPro" id="IPR045234">
    <property type="entry name" value="Unkempt-like"/>
</dbReference>
<keyword evidence="4 7" id="KW-0862">Zinc</keyword>
<evidence type="ECO:0000256" key="2">
    <source>
        <dbReference type="ARBA" id="ARBA00022737"/>
    </source>
</evidence>
<dbReference type="InterPro" id="IPR057444">
    <property type="entry name" value="Znf-CCCH_AtC3H23-like"/>
</dbReference>
<dbReference type="FunFam" id="3.30.1370.210:FF:000009">
    <property type="entry name" value="Zinc finger CCCH domain-containing protein 66"/>
    <property type="match status" value="1"/>
</dbReference>
<keyword evidence="3 7" id="KW-0863">Zinc-finger</keyword>
<feature type="domain" description="C3H1-type" evidence="9">
    <location>
        <begin position="327"/>
        <end position="349"/>
    </location>
</feature>
<dbReference type="PROSITE" id="PS50103">
    <property type="entry name" value="ZF_C3H1"/>
    <property type="match status" value="1"/>
</dbReference>
<reference evidence="10" key="1">
    <citation type="submission" date="2015-03" db="EMBL/GenBank/DDBJ databases">
        <title>A transcriptome of Araucaria cunninghamii, an australian fine timber species.</title>
        <authorList>
            <person name="Jing Yi C.J.Y."/>
            <person name="Yin San L.Y.S."/>
            <person name="Abdul Karim S.S."/>
            <person name="Wan Azmi N.N."/>
            <person name="Hercus R.R."/>
            <person name="Croft L.L."/>
        </authorList>
    </citation>
    <scope>NUCLEOTIDE SEQUENCE</scope>
    <source>
        <strain evidence="10">MI0301</strain>
        <tissue evidence="10">Leaf</tissue>
    </source>
</reference>
<dbReference type="PROSITE" id="PS50088">
    <property type="entry name" value="ANK_REPEAT"/>
    <property type="match status" value="1"/>
</dbReference>
<keyword evidence="2" id="KW-0677">Repeat</keyword>
<feature type="zinc finger region" description="C3H1-type" evidence="7">
    <location>
        <begin position="327"/>
        <end position="349"/>
    </location>
</feature>
<dbReference type="SMART" id="SM00356">
    <property type="entry name" value="ZnF_C3H1"/>
    <property type="match status" value="2"/>
</dbReference>
<evidence type="ECO:0000259" key="9">
    <source>
        <dbReference type="PROSITE" id="PS50103"/>
    </source>
</evidence>
<evidence type="ECO:0000256" key="3">
    <source>
        <dbReference type="ARBA" id="ARBA00022771"/>
    </source>
</evidence>
<evidence type="ECO:0000256" key="4">
    <source>
        <dbReference type="ARBA" id="ARBA00022833"/>
    </source>
</evidence>
<keyword evidence="1 7" id="KW-0479">Metal-binding</keyword>
<proteinExistence type="predicted"/>
<evidence type="ECO:0000313" key="10">
    <source>
        <dbReference type="EMBL" id="JAG94924.1"/>
    </source>
</evidence>
<evidence type="ECO:0000256" key="1">
    <source>
        <dbReference type="ARBA" id="ARBA00022723"/>
    </source>
</evidence>
<keyword evidence="5" id="KW-0238">DNA-binding</keyword>
<evidence type="ECO:0000256" key="6">
    <source>
        <dbReference type="PROSITE-ProRule" id="PRU00023"/>
    </source>
</evidence>
<dbReference type="GO" id="GO:0010468">
    <property type="term" value="P:regulation of gene expression"/>
    <property type="evidence" value="ECO:0007669"/>
    <property type="project" value="UniProtKB-ARBA"/>
</dbReference>
<name>A0A0D6QWJ1_ARACU</name>
<dbReference type="PANTHER" id="PTHR14493">
    <property type="entry name" value="UNKEMPT FAMILY MEMBER"/>
    <property type="match status" value="1"/>
</dbReference>
<evidence type="ECO:0000256" key="7">
    <source>
        <dbReference type="PROSITE-ProRule" id="PRU00723"/>
    </source>
</evidence>
<feature type="region of interest" description="Disordered" evidence="8">
    <location>
        <begin position="220"/>
        <end position="239"/>
    </location>
</feature>
<dbReference type="Gene3D" id="3.30.1370.210">
    <property type="match status" value="1"/>
</dbReference>
<dbReference type="InterPro" id="IPR002110">
    <property type="entry name" value="Ankyrin_rpt"/>
</dbReference>
<dbReference type="AlphaFoldDB" id="A0A0D6QWJ1"/>
<keyword evidence="6" id="KW-0040">ANK repeat</keyword>
<dbReference type="SMART" id="SM00248">
    <property type="entry name" value="ANK"/>
    <property type="match status" value="2"/>
</dbReference>
<feature type="repeat" description="ANK" evidence="6">
    <location>
        <begin position="123"/>
        <end position="158"/>
    </location>
</feature>
<evidence type="ECO:0000256" key="8">
    <source>
        <dbReference type="SAM" id="MobiDB-lite"/>
    </source>
</evidence>
<evidence type="ECO:0000256" key="5">
    <source>
        <dbReference type="ARBA" id="ARBA00023125"/>
    </source>
</evidence>
<organism evidence="10">
    <name type="scientific">Araucaria cunninghamii</name>
    <name type="common">Hoop pine</name>
    <name type="synonym">Moreton Bay pine</name>
    <dbReference type="NCBI Taxonomy" id="56994"/>
    <lineage>
        <taxon>Eukaryota</taxon>
        <taxon>Viridiplantae</taxon>
        <taxon>Streptophyta</taxon>
        <taxon>Embryophyta</taxon>
        <taxon>Tracheophyta</taxon>
        <taxon>Spermatophyta</taxon>
        <taxon>Pinopsida</taxon>
        <taxon>Pinidae</taxon>
        <taxon>Conifers II</taxon>
        <taxon>Araucariales</taxon>
        <taxon>Araucariaceae</taxon>
        <taxon>Araucaria</taxon>
    </lineage>
</organism>
<dbReference type="Pfam" id="PF25512">
    <property type="entry name" value="zf-CCCH_AtC3H23"/>
    <property type="match status" value="1"/>
</dbReference>
<dbReference type="Pfam" id="PF12796">
    <property type="entry name" value="Ank_2"/>
    <property type="match status" value="1"/>
</dbReference>
<feature type="region of interest" description="Disordered" evidence="8">
    <location>
        <begin position="424"/>
        <end position="456"/>
    </location>
</feature>
<dbReference type="PRINTS" id="PR01415">
    <property type="entry name" value="ANKYRIN"/>
</dbReference>
<dbReference type="Gene3D" id="1.25.40.20">
    <property type="entry name" value="Ankyrin repeat-containing domain"/>
    <property type="match status" value="1"/>
</dbReference>
<dbReference type="GO" id="GO:0008270">
    <property type="term" value="F:zinc ion binding"/>
    <property type="evidence" value="ECO:0007669"/>
    <property type="project" value="UniProtKB-KW"/>
</dbReference>
<protein>
    <recommendedName>
        <fullName evidence="9">C3H1-type domain-containing protein</fullName>
    </recommendedName>
</protein>
<dbReference type="InterPro" id="IPR036770">
    <property type="entry name" value="Ankyrin_rpt-contain_sf"/>
</dbReference>
<feature type="compositionally biased region" description="Low complexity" evidence="8">
    <location>
        <begin position="444"/>
        <end position="456"/>
    </location>
</feature>
<dbReference type="PANTHER" id="PTHR14493:SF50">
    <property type="entry name" value="RING FINGER PROTEIN UNKEMPT"/>
    <property type="match status" value="1"/>
</dbReference>
<dbReference type="EMBL" id="GCKF01042050">
    <property type="protein sequence ID" value="JAG94924.1"/>
    <property type="molecule type" value="Transcribed_RNA"/>
</dbReference>